<gene>
    <name evidence="2" type="ORF">DEO72_LG2g3684</name>
</gene>
<dbReference type="Proteomes" id="UP000501690">
    <property type="component" value="Linkage Group LG2"/>
</dbReference>
<dbReference type="AlphaFoldDB" id="A0A4D6L4D8"/>
<evidence type="ECO:0000313" key="3">
    <source>
        <dbReference type="Proteomes" id="UP000501690"/>
    </source>
</evidence>
<organism evidence="2 3">
    <name type="scientific">Vigna unguiculata</name>
    <name type="common">Cowpea</name>
    <dbReference type="NCBI Taxonomy" id="3917"/>
    <lineage>
        <taxon>Eukaryota</taxon>
        <taxon>Viridiplantae</taxon>
        <taxon>Streptophyta</taxon>
        <taxon>Embryophyta</taxon>
        <taxon>Tracheophyta</taxon>
        <taxon>Spermatophyta</taxon>
        <taxon>Magnoliopsida</taxon>
        <taxon>eudicotyledons</taxon>
        <taxon>Gunneridae</taxon>
        <taxon>Pentapetalae</taxon>
        <taxon>rosids</taxon>
        <taxon>fabids</taxon>
        <taxon>Fabales</taxon>
        <taxon>Fabaceae</taxon>
        <taxon>Papilionoideae</taxon>
        <taxon>50 kb inversion clade</taxon>
        <taxon>NPAAA clade</taxon>
        <taxon>indigoferoid/millettioid clade</taxon>
        <taxon>Phaseoleae</taxon>
        <taxon>Vigna</taxon>
    </lineage>
</organism>
<sequence length="89" mass="9998">MALDGEAPGLLPGEVPEFIEEFLCKGWNNLGLYPAPTNIAIVKELYVNAKQIHDEDPFFIYVRGRRVPFDVKTINTFLGTNWKSGNTPC</sequence>
<accession>A0A4D6L4D8</accession>
<dbReference type="InterPro" id="IPR046796">
    <property type="entry name" value="Transposase_32_dom"/>
</dbReference>
<protein>
    <recommendedName>
        <fullName evidence="1">Putative plant transposon protein domain-containing protein</fullName>
    </recommendedName>
</protein>
<dbReference type="EMBL" id="CP039346">
    <property type="protein sequence ID" value="QCD83340.1"/>
    <property type="molecule type" value="Genomic_DNA"/>
</dbReference>
<dbReference type="Pfam" id="PF20167">
    <property type="entry name" value="Transposase_32"/>
    <property type="match status" value="1"/>
</dbReference>
<keyword evidence="3" id="KW-1185">Reference proteome</keyword>
<reference evidence="2 3" key="1">
    <citation type="submission" date="2019-04" db="EMBL/GenBank/DDBJ databases">
        <title>An improved genome assembly and genetic linkage map for asparagus bean, Vigna unguiculata ssp. sesquipedialis.</title>
        <authorList>
            <person name="Xia Q."/>
            <person name="Zhang R."/>
            <person name="Dong Y."/>
        </authorList>
    </citation>
    <scope>NUCLEOTIDE SEQUENCE [LARGE SCALE GENOMIC DNA]</scope>
    <source>
        <tissue evidence="2">Leaf</tissue>
    </source>
</reference>
<proteinExistence type="predicted"/>
<evidence type="ECO:0000313" key="2">
    <source>
        <dbReference type="EMBL" id="QCD83340.1"/>
    </source>
</evidence>
<name>A0A4D6L4D8_VIGUN</name>
<feature type="domain" description="Putative plant transposon protein" evidence="1">
    <location>
        <begin position="26"/>
        <end position="83"/>
    </location>
</feature>
<evidence type="ECO:0000259" key="1">
    <source>
        <dbReference type="Pfam" id="PF20167"/>
    </source>
</evidence>